<evidence type="ECO:0000256" key="1">
    <source>
        <dbReference type="ARBA" id="ARBA00005005"/>
    </source>
</evidence>
<comment type="pathway">
    <text evidence="1">Lipid metabolism; fatty acid beta-oxidation.</text>
</comment>
<dbReference type="Gene3D" id="1.10.12.10">
    <property type="entry name" value="Lyase 2-enoyl-coa Hydratase, Chain A, domain 2"/>
    <property type="match status" value="1"/>
</dbReference>
<dbReference type="Gene3D" id="3.90.226.10">
    <property type="entry name" value="2-enoyl-CoA Hydratase, Chain A, domain 1"/>
    <property type="match status" value="1"/>
</dbReference>
<dbReference type="SUPFAM" id="SSF52096">
    <property type="entry name" value="ClpP/crotonase"/>
    <property type="match status" value="1"/>
</dbReference>
<protein>
    <submittedName>
        <fullName evidence="6">Uncharacterized protein</fullName>
    </submittedName>
</protein>
<keyword evidence="7" id="KW-1185">Reference proteome</keyword>
<dbReference type="Pfam" id="PF00378">
    <property type="entry name" value="ECH_1"/>
    <property type="match status" value="1"/>
</dbReference>
<organism evidence="6 7">
    <name type="scientific">Hydnum rufescens UP504</name>
    <dbReference type="NCBI Taxonomy" id="1448309"/>
    <lineage>
        <taxon>Eukaryota</taxon>
        <taxon>Fungi</taxon>
        <taxon>Dikarya</taxon>
        <taxon>Basidiomycota</taxon>
        <taxon>Agaricomycotina</taxon>
        <taxon>Agaricomycetes</taxon>
        <taxon>Cantharellales</taxon>
        <taxon>Hydnaceae</taxon>
        <taxon>Hydnum</taxon>
    </lineage>
</organism>
<evidence type="ECO:0000256" key="2">
    <source>
        <dbReference type="ARBA" id="ARBA00005254"/>
    </source>
</evidence>
<evidence type="ECO:0000256" key="3">
    <source>
        <dbReference type="ARBA" id="ARBA00022832"/>
    </source>
</evidence>
<gene>
    <name evidence="6" type="ORF">BS47DRAFT_1373879</name>
</gene>
<dbReference type="PANTHER" id="PTHR43149">
    <property type="entry name" value="ENOYL-COA HYDRATASE"/>
    <property type="match status" value="1"/>
</dbReference>
<dbReference type="InterPro" id="IPR029045">
    <property type="entry name" value="ClpP/crotonase-like_dom_sf"/>
</dbReference>
<proteinExistence type="inferred from homology"/>
<evidence type="ECO:0000313" key="6">
    <source>
        <dbReference type="EMBL" id="KAF9507508.1"/>
    </source>
</evidence>
<dbReference type="EMBL" id="MU129079">
    <property type="protein sequence ID" value="KAF9507508.1"/>
    <property type="molecule type" value="Genomic_DNA"/>
</dbReference>
<reference evidence="6" key="1">
    <citation type="journal article" date="2020" name="Nat. Commun.">
        <title>Large-scale genome sequencing of mycorrhizal fungi provides insights into the early evolution of symbiotic traits.</title>
        <authorList>
            <person name="Miyauchi S."/>
            <person name="Kiss E."/>
            <person name="Kuo A."/>
            <person name="Drula E."/>
            <person name="Kohler A."/>
            <person name="Sanchez-Garcia M."/>
            <person name="Morin E."/>
            <person name="Andreopoulos B."/>
            <person name="Barry K.W."/>
            <person name="Bonito G."/>
            <person name="Buee M."/>
            <person name="Carver A."/>
            <person name="Chen C."/>
            <person name="Cichocki N."/>
            <person name="Clum A."/>
            <person name="Culley D."/>
            <person name="Crous P.W."/>
            <person name="Fauchery L."/>
            <person name="Girlanda M."/>
            <person name="Hayes R.D."/>
            <person name="Keri Z."/>
            <person name="LaButti K."/>
            <person name="Lipzen A."/>
            <person name="Lombard V."/>
            <person name="Magnuson J."/>
            <person name="Maillard F."/>
            <person name="Murat C."/>
            <person name="Nolan M."/>
            <person name="Ohm R.A."/>
            <person name="Pangilinan J."/>
            <person name="Pereira M.F."/>
            <person name="Perotto S."/>
            <person name="Peter M."/>
            <person name="Pfister S."/>
            <person name="Riley R."/>
            <person name="Sitrit Y."/>
            <person name="Stielow J.B."/>
            <person name="Szollosi G."/>
            <person name="Zifcakova L."/>
            <person name="Stursova M."/>
            <person name="Spatafora J.W."/>
            <person name="Tedersoo L."/>
            <person name="Vaario L.M."/>
            <person name="Yamada A."/>
            <person name="Yan M."/>
            <person name="Wang P."/>
            <person name="Xu J."/>
            <person name="Bruns T."/>
            <person name="Baldrian P."/>
            <person name="Vilgalys R."/>
            <person name="Dunand C."/>
            <person name="Henrissat B."/>
            <person name="Grigoriev I.V."/>
            <person name="Hibbett D."/>
            <person name="Nagy L.G."/>
            <person name="Martin F.M."/>
        </authorList>
    </citation>
    <scope>NUCLEOTIDE SEQUENCE</scope>
    <source>
        <strain evidence="6">UP504</strain>
    </source>
</reference>
<sequence length="260" mass="28442">MSIDYSGKFIKTSYPSKGVILVQLSRYWEELGSTFDKISRDTEIVVAILASSLPKAFTAGLDIGEAERSSRPVSDDPSREGLRLRDTVLVSISRYWAAHGAAFGLAIDILCACDIRYAASDTKFSIKEVDIGMVADIGTLARLPKITGNESLLRELAFTARPFGVAEASQLGFVSKVVEGSKDEVLAEALTLAKFIATKSPIALLGTKNVLLHSRDNSVQSNLEYVATWNASMMQSDDLRQSLRAFTTKRETVFRPLPKL</sequence>
<comment type="similarity">
    <text evidence="2">Belongs to the enoyl-CoA hydratase/isomerase family.</text>
</comment>
<dbReference type="GO" id="GO:0051750">
    <property type="term" value="F:delta(3,5)-delta(2,4)-dienoyl-CoA isomerase activity"/>
    <property type="evidence" value="ECO:0007669"/>
    <property type="project" value="TreeGrafter"/>
</dbReference>
<evidence type="ECO:0000256" key="4">
    <source>
        <dbReference type="ARBA" id="ARBA00023098"/>
    </source>
</evidence>
<dbReference type="PANTHER" id="PTHR43149:SF1">
    <property type="entry name" value="DELTA(3,5)-DELTA(2,4)-DIENOYL-COA ISOMERASE, MITOCHONDRIAL"/>
    <property type="match status" value="1"/>
</dbReference>
<evidence type="ECO:0000313" key="7">
    <source>
        <dbReference type="Proteomes" id="UP000886523"/>
    </source>
</evidence>
<keyword evidence="3" id="KW-0276">Fatty acid metabolism</keyword>
<dbReference type="Proteomes" id="UP000886523">
    <property type="component" value="Unassembled WGS sequence"/>
</dbReference>
<dbReference type="OrthoDB" id="14970at2759"/>
<keyword evidence="5" id="KW-0413">Isomerase</keyword>
<accession>A0A9P6AKN6</accession>
<name>A0A9P6AKN6_9AGAM</name>
<dbReference type="InterPro" id="IPR014748">
    <property type="entry name" value="Enoyl-CoA_hydra_C"/>
</dbReference>
<dbReference type="CDD" id="cd06558">
    <property type="entry name" value="crotonase-like"/>
    <property type="match status" value="1"/>
</dbReference>
<dbReference type="GO" id="GO:0005739">
    <property type="term" value="C:mitochondrion"/>
    <property type="evidence" value="ECO:0007669"/>
    <property type="project" value="TreeGrafter"/>
</dbReference>
<dbReference type="InterPro" id="IPR001753">
    <property type="entry name" value="Enoyl-CoA_hydra/iso"/>
</dbReference>
<comment type="caution">
    <text evidence="6">The sequence shown here is derived from an EMBL/GenBank/DDBJ whole genome shotgun (WGS) entry which is preliminary data.</text>
</comment>
<dbReference type="InterPro" id="IPR045002">
    <property type="entry name" value="Ech1-like"/>
</dbReference>
<dbReference type="FunFam" id="1.10.12.10:FF:000004">
    <property type="entry name" value="Delta3,5-delta2,4-dienoyl-CoA isomerase"/>
    <property type="match status" value="1"/>
</dbReference>
<keyword evidence="4" id="KW-0443">Lipid metabolism</keyword>
<dbReference type="AlphaFoldDB" id="A0A9P6AKN6"/>
<evidence type="ECO:0000256" key="5">
    <source>
        <dbReference type="ARBA" id="ARBA00023235"/>
    </source>
</evidence>
<dbReference type="GO" id="GO:0006631">
    <property type="term" value="P:fatty acid metabolic process"/>
    <property type="evidence" value="ECO:0007669"/>
    <property type="project" value="UniProtKB-KW"/>
</dbReference>